<dbReference type="NCBIfam" id="NF008275">
    <property type="entry name" value="PRK11053.1"/>
    <property type="match status" value="1"/>
</dbReference>
<dbReference type="EMBL" id="CP060244">
    <property type="protein sequence ID" value="QNT77656.1"/>
    <property type="molecule type" value="Genomic_DNA"/>
</dbReference>
<protein>
    <submittedName>
        <fullName evidence="5">Oxygen-insensitive NAD(P)H nitroreductase</fullName>
        <ecNumber evidence="5">1.-.-.-</ecNumber>
    </submittedName>
</protein>
<dbReference type="AlphaFoldDB" id="A0A7H1NPE6"/>
<dbReference type="Proteomes" id="UP000516349">
    <property type="component" value="Chromosome"/>
</dbReference>
<dbReference type="GO" id="GO:0016491">
    <property type="term" value="F:oxidoreductase activity"/>
    <property type="evidence" value="ECO:0007669"/>
    <property type="project" value="UniProtKB-KW"/>
</dbReference>
<evidence type="ECO:0000256" key="1">
    <source>
        <dbReference type="ARBA" id="ARBA00007118"/>
    </source>
</evidence>
<dbReference type="PANTHER" id="PTHR43673:SF10">
    <property type="entry name" value="NADH DEHYDROGENASE_NAD(P)H NITROREDUCTASE XCC3605-RELATED"/>
    <property type="match status" value="1"/>
</dbReference>
<comment type="similarity">
    <text evidence="1">Belongs to the nitroreductase family.</text>
</comment>
<reference evidence="5 6" key="1">
    <citation type="submission" date="2020-08" db="EMBL/GenBank/DDBJ databases">
        <title>Complete genome sequence of Entomobacter blattae G55GP.</title>
        <authorList>
            <person name="Poehlein A."/>
            <person name="Guzman J."/>
            <person name="Daniel R."/>
            <person name="Vilcinskas A."/>
        </authorList>
    </citation>
    <scope>NUCLEOTIDE SEQUENCE [LARGE SCALE GENOMIC DNA]</scope>
    <source>
        <strain evidence="5 6">G55GP</strain>
    </source>
</reference>
<accession>A0A7H1NPE6</accession>
<sequence>MDIVNIASKRYTTKAYDNTKTIPEHDITKLLQVLHLTPSSINSQPWHFFIAGTSASKERITKSTNDSFAFNTPNIINASHVVVLCRLIDYKDENLTKVLDQEYADKRYPTSEARDKAFQARKFFIELHSQQHDIGNWMTAQIYIALGYLLMGASALGIDATPMEGFNAAILDQELGLKEKGLTSTLLVSLGYHSSEDYNAKAPKSRLKKEDVFTFL</sequence>
<dbReference type="Gene3D" id="3.40.109.10">
    <property type="entry name" value="NADH Oxidase"/>
    <property type="match status" value="1"/>
</dbReference>
<dbReference type="Pfam" id="PF00881">
    <property type="entry name" value="Nitroreductase"/>
    <property type="match status" value="1"/>
</dbReference>
<proteinExistence type="inferred from homology"/>
<dbReference type="InterPro" id="IPR029479">
    <property type="entry name" value="Nitroreductase"/>
</dbReference>
<evidence type="ECO:0000256" key="3">
    <source>
        <dbReference type="ARBA" id="ARBA00023002"/>
    </source>
</evidence>
<name>A0A7H1NPE6_9PROT</name>
<dbReference type="KEGG" id="ebla:JGUZn3_04060"/>
<keyword evidence="3 5" id="KW-0560">Oxidoreductase</keyword>
<dbReference type="RefSeq" id="WP_203414092.1">
    <property type="nucleotide sequence ID" value="NZ_CP060244.1"/>
</dbReference>
<dbReference type="EC" id="1.-.-.-" evidence="5"/>
<evidence type="ECO:0000259" key="4">
    <source>
        <dbReference type="Pfam" id="PF00881"/>
    </source>
</evidence>
<organism evidence="5 6">
    <name type="scientific">Entomobacter blattae</name>
    <dbReference type="NCBI Taxonomy" id="2762277"/>
    <lineage>
        <taxon>Bacteria</taxon>
        <taxon>Pseudomonadati</taxon>
        <taxon>Pseudomonadota</taxon>
        <taxon>Alphaproteobacteria</taxon>
        <taxon>Acetobacterales</taxon>
        <taxon>Acetobacteraceae</taxon>
        <taxon>Entomobacter</taxon>
    </lineage>
</organism>
<dbReference type="CDD" id="cd02149">
    <property type="entry name" value="NfsB-like"/>
    <property type="match status" value="1"/>
</dbReference>
<evidence type="ECO:0000313" key="5">
    <source>
        <dbReference type="EMBL" id="QNT77656.1"/>
    </source>
</evidence>
<evidence type="ECO:0000313" key="6">
    <source>
        <dbReference type="Proteomes" id="UP000516349"/>
    </source>
</evidence>
<dbReference type="SUPFAM" id="SSF55469">
    <property type="entry name" value="FMN-dependent nitroreductase-like"/>
    <property type="match status" value="1"/>
</dbReference>
<keyword evidence="2" id="KW-0521">NADP</keyword>
<keyword evidence="6" id="KW-1185">Reference proteome</keyword>
<dbReference type="PANTHER" id="PTHR43673">
    <property type="entry name" value="NAD(P)H NITROREDUCTASE YDGI-RELATED"/>
    <property type="match status" value="1"/>
</dbReference>
<evidence type="ECO:0000256" key="2">
    <source>
        <dbReference type="ARBA" id="ARBA00022857"/>
    </source>
</evidence>
<dbReference type="InterPro" id="IPR000415">
    <property type="entry name" value="Nitroreductase-like"/>
</dbReference>
<feature type="domain" description="Nitroreductase" evidence="4">
    <location>
        <begin position="8"/>
        <end position="192"/>
    </location>
</feature>
<gene>
    <name evidence="5" type="primary">nfsB</name>
    <name evidence="5" type="ORF">JGUZn3_04060</name>
</gene>
<dbReference type="InterPro" id="IPR033878">
    <property type="entry name" value="NfsB-like"/>
</dbReference>